<gene>
    <name evidence="2" type="ordered locus">RB2501_13099</name>
</gene>
<dbReference type="KEGG" id="rbi:RB2501_13099"/>
<protein>
    <submittedName>
        <fullName evidence="2">Uncharacterized protein</fullName>
    </submittedName>
</protein>
<proteinExistence type="predicted"/>
<evidence type="ECO:0000313" key="2">
    <source>
        <dbReference type="EMBL" id="EAR15266.1"/>
    </source>
</evidence>
<organism evidence="2 3">
    <name type="scientific">Robiginitalea biformata (strain ATCC BAA-864 / DSM 15991 / KCTC 12146 / HTCC2501)</name>
    <dbReference type="NCBI Taxonomy" id="313596"/>
    <lineage>
        <taxon>Bacteria</taxon>
        <taxon>Pseudomonadati</taxon>
        <taxon>Bacteroidota</taxon>
        <taxon>Flavobacteriia</taxon>
        <taxon>Flavobacteriales</taxon>
        <taxon>Flavobacteriaceae</taxon>
        <taxon>Robiginitalea</taxon>
    </lineage>
</organism>
<sequence length="189" mass="20838">MALATCGEVKTRDAAQDEEKEMPEADAPVESNESLDMKANMKRLAGLTPLTDAEFAAWKPDAVLGLPATNVNTNSPEDVAMFDITYYAGGEKIRLHIVDGAGKRGSQLTGPAHMIAVQDVDEKIPMGYIKTVRENGIKARERHESANKEYQLKLFYGNRLFVTLTTLNVGRARTWQALEAFDLEALLPK</sequence>
<reference evidence="2 3" key="1">
    <citation type="journal article" date="2009" name="J. Bacteriol.">
        <title>Complete genome sequence of Robiginitalea biformata HTCC2501.</title>
        <authorList>
            <person name="Oh H.M."/>
            <person name="Giovannoni S.J."/>
            <person name="Lee K."/>
            <person name="Ferriera S."/>
            <person name="Johnson J."/>
            <person name="Cho J.C."/>
        </authorList>
    </citation>
    <scope>NUCLEOTIDE SEQUENCE [LARGE SCALE GENOMIC DNA]</scope>
    <source>
        <strain evidence="3">ATCC BAA-864 / HTCC2501 / KCTC 12146</strain>
    </source>
</reference>
<dbReference type="AlphaFoldDB" id="A4CK67"/>
<dbReference type="Proteomes" id="UP000009049">
    <property type="component" value="Chromosome"/>
</dbReference>
<name>A4CK67_ROBBH</name>
<feature type="region of interest" description="Disordered" evidence="1">
    <location>
        <begin position="1"/>
        <end position="35"/>
    </location>
</feature>
<evidence type="ECO:0000256" key="1">
    <source>
        <dbReference type="SAM" id="MobiDB-lite"/>
    </source>
</evidence>
<accession>A4CK67</accession>
<dbReference type="EMBL" id="CP001712">
    <property type="protein sequence ID" value="EAR15266.1"/>
    <property type="molecule type" value="Genomic_DNA"/>
</dbReference>
<dbReference type="HOGENOM" id="CLU_1433487_0_0_10"/>
<keyword evidence="3" id="KW-1185">Reference proteome</keyword>
<dbReference type="STRING" id="313596.RB2501_13099"/>
<evidence type="ECO:0000313" key="3">
    <source>
        <dbReference type="Proteomes" id="UP000009049"/>
    </source>
</evidence>